<organism evidence="2 3">
    <name type="scientific">Rhizoctonia solani</name>
    <dbReference type="NCBI Taxonomy" id="456999"/>
    <lineage>
        <taxon>Eukaryota</taxon>
        <taxon>Fungi</taxon>
        <taxon>Dikarya</taxon>
        <taxon>Basidiomycota</taxon>
        <taxon>Agaricomycotina</taxon>
        <taxon>Agaricomycetes</taxon>
        <taxon>Cantharellales</taxon>
        <taxon>Ceratobasidiaceae</taxon>
        <taxon>Rhizoctonia</taxon>
    </lineage>
</organism>
<comment type="caution">
    <text evidence="2">The sequence shown here is derived from an EMBL/GenBank/DDBJ whole genome shotgun (WGS) entry which is preliminary data.</text>
</comment>
<accession>A0A8H3H348</accession>
<dbReference type="Proteomes" id="UP000663841">
    <property type="component" value="Unassembled WGS sequence"/>
</dbReference>
<dbReference type="AlphaFoldDB" id="A0A8H3H348"/>
<gene>
    <name evidence="2" type="ORF">RDB_LOCUS203417</name>
</gene>
<protein>
    <submittedName>
        <fullName evidence="2">Uncharacterized protein</fullName>
    </submittedName>
</protein>
<sequence>MYPGLKNINQGRPLPSQPLPESKYESQISMNRVFRSDFGELIRGSSFQENREHFIRLFDEKIWNYPDEALPPLESELHQRRALVIAIHYGGGDPLPATYVDALNIIHILGRLGLRIYFI</sequence>
<proteinExistence type="predicted"/>
<evidence type="ECO:0000256" key="1">
    <source>
        <dbReference type="SAM" id="MobiDB-lite"/>
    </source>
</evidence>
<name>A0A8H3H348_9AGAM</name>
<dbReference type="EMBL" id="CAJMWW010000651">
    <property type="protein sequence ID" value="CAE6479684.1"/>
    <property type="molecule type" value="Genomic_DNA"/>
</dbReference>
<evidence type="ECO:0000313" key="2">
    <source>
        <dbReference type="EMBL" id="CAE6479684.1"/>
    </source>
</evidence>
<evidence type="ECO:0000313" key="3">
    <source>
        <dbReference type="Proteomes" id="UP000663841"/>
    </source>
</evidence>
<feature type="region of interest" description="Disordered" evidence="1">
    <location>
        <begin position="1"/>
        <end position="24"/>
    </location>
</feature>
<reference evidence="2" key="1">
    <citation type="submission" date="2021-01" db="EMBL/GenBank/DDBJ databases">
        <authorList>
            <person name="Kaushik A."/>
        </authorList>
    </citation>
    <scope>NUCLEOTIDE SEQUENCE</scope>
    <source>
        <strain evidence="2">AG3-T5</strain>
    </source>
</reference>